<keyword evidence="3 10" id="KW-0812">Transmembrane</keyword>
<evidence type="ECO:0000256" key="9">
    <source>
        <dbReference type="ARBA" id="ARBA00023180"/>
    </source>
</evidence>
<keyword evidence="9" id="KW-0325">Glycoprotein</keyword>
<keyword evidence="8" id="KW-0675">Receptor</keyword>
<dbReference type="Proteomes" id="UP000694540">
    <property type="component" value="Unplaced"/>
</dbReference>
<comment type="subcellular location">
    <subcellularLocation>
        <location evidence="1">Cell membrane</location>
        <topology evidence="1">Single-pass type II membrane protein</topology>
    </subcellularLocation>
</comment>
<proteinExistence type="predicted"/>
<organism evidence="11 12">
    <name type="scientific">Catagonus wagneri</name>
    <name type="common">Chacoan peccary</name>
    <dbReference type="NCBI Taxonomy" id="51154"/>
    <lineage>
        <taxon>Eukaryota</taxon>
        <taxon>Metazoa</taxon>
        <taxon>Chordata</taxon>
        <taxon>Craniata</taxon>
        <taxon>Vertebrata</taxon>
        <taxon>Euteleostomi</taxon>
        <taxon>Mammalia</taxon>
        <taxon>Eutheria</taxon>
        <taxon>Laurasiatheria</taxon>
        <taxon>Artiodactyla</taxon>
        <taxon>Suina</taxon>
        <taxon>Tayassuidae</taxon>
        <taxon>Catagonus</taxon>
    </lineage>
</organism>
<dbReference type="GO" id="GO:0030545">
    <property type="term" value="F:signaling receptor regulator activity"/>
    <property type="evidence" value="ECO:0007669"/>
    <property type="project" value="InterPro"/>
</dbReference>
<dbReference type="InterPro" id="IPR016186">
    <property type="entry name" value="C-type_lectin-like/link_sf"/>
</dbReference>
<dbReference type="InterPro" id="IPR042916">
    <property type="entry name" value="CLEC12A/B"/>
</dbReference>
<keyword evidence="5 10" id="KW-1133">Transmembrane helix</keyword>
<keyword evidence="12" id="KW-1185">Reference proteome</keyword>
<evidence type="ECO:0000256" key="3">
    <source>
        <dbReference type="ARBA" id="ARBA00022692"/>
    </source>
</evidence>
<keyword evidence="6 10" id="KW-0472">Membrane</keyword>
<evidence type="ECO:0000256" key="4">
    <source>
        <dbReference type="ARBA" id="ARBA00022968"/>
    </source>
</evidence>
<feature type="transmembrane region" description="Helical" evidence="10">
    <location>
        <begin position="12"/>
        <end position="34"/>
    </location>
</feature>
<evidence type="ECO:0000256" key="6">
    <source>
        <dbReference type="ARBA" id="ARBA00023136"/>
    </source>
</evidence>
<dbReference type="SUPFAM" id="SSF56436">
    <property type="entry name" value="C-type lectin-like"/>
    <property type="match status" value="1"/>
</dbReference>
<keyword evidence="7" id="KW-1015">Disulfide bond</keyword>
<reference evidence="11" key="2">
    <citation type="submission" date="2025-09" db="UniProtKB">
        <authorList>
            <consortium name="Ensembl"/>
        </authorList>
    </citation>
    <scope>IDENTIFICATION</scope>
</reference>
<evidence type="ECO:0000313" key="11">
    <source>
        <dbReference type="Ensembl" id="ENSCWAP00000011529.1"/>
    </source>
</evidence>
<dbReference type="GO" id="GO:0005886">
    <property type="term" value="C:plasma membrane"/>
    <property type="evidence" value="ECO:0007669"/>
    <property type="project" value="UniProtKB-SubCell"/>
</dbReference>
<sequence>LVGHSAPSKVWFPVAFISLSLNLVVLAGLGTLGFMNYYKLFSSHTAASDMQQNVTEQVEKNTTLDVNMHKTVSDLGFYSCSKLWIWHGNCCYYFSTELETFNMSNSDCRENYFSLMNTDNSENWDKTQLFFRCLPSLVSWMDLNFTLDNTDQMAEDVSNVSISTCELTGPLPPVNTKGIQMLL</sequence>
<keyword evidence="2" id="KW-1003">Cell membrane</keyword>
<evidence type="ECO:0000256" key="1">
    <source>
        <dbReference type="ARBA" id="ARBA00004401"/>
    </source>
</evidence>
<keyword evidence="4" id="KW-0735">Signal-anchor</keyword>
<reference evidence="11" key="1">
    <citation type="submission" date="2025-08" db="UniProtKB">
        <authorList>
            <consortium name="Ensembl"/>
        </authorList>
    </citation>
    <scope>IDENTIFICATION</scope>
</reference>
<evidence type="ECO:0000256" key="2">
    <source>
        <dbReference type="ARBA" id="ARBA00022475"/>
    </source>
</evidence>
<evidence type="ECO:0000256" key="7">
    <source>
        <dbReference type="ARBA" id="ARBA00023157"/>
    </source>
</evidence>
<evidence type="ECO:0000256" key="8">
    <source>
        <dbReference type="ARBA" id="ARBA00023170"/>
    </source>
</evidence>
<evidence type="ECO:0000256" key="5">
    <source>
        <dbReference type="ARBA" id="ARBA00022989"/>
    </source>
</evidence>
<name>A0A8C3WA83_9CETA</name>
<dbReference type="InterPro" id="IPR016187">
    <property type="entry name" value="CTDL_fold"/>
</dbReference>
<dbReference type="Ensembl" id="ENSCWAT00000012551.1">
    <property type="protein sequence ID" value="ENSCWAP00000011529.1"/>
    <property type="gene ID" value="ENSCWAG00000009010.1"/>
</dbReference>
<dbReference type="AlphaFoldDB" id="A0A8C3WA83"/>
<evidence type="ECO:0000256" key="10">
    <source>
        <dbReference type="SAM" id="Phobius"/>
    </source>
</evidence>
<protein>
    <submittedName>
        <fullName evidence="11">Uncharacterized protein</fullName>
    </submittedName>
</protein>
<dbReference type="PANTHER" id="PTHR47647">
    <property type="entry name" value="C-TYPE LECTIN DOMAIN FAMILY 12 MEMBER B"/>
    <property type="match status" value="1"/>
</dbReference>
<dbReference type="Gene3D" id="3.10.100.10">
    <property type="entry name" value="Mannose-Binding Protein A, subunit A"/>
    <property type="match status" value="1"/>
</dbReference>
<dbReference type="GeneTree" id="ENSGT00740000116928"/>
<evidence type="ECO:0000313" key="12">
    <source>
        <dbReference type="Proteomes" id="UP000694540"/>
    </source>
</evidence>
<accession>A0A8C3WA83</accession>